<feature type="compositionally biased region" description="Polar residues" evidence="1">
    <location>
        <begin position="67"/>
        <end position="89"/>
    </location>
</feature>
<evidence type="ECO:0000313" key="3">
    <source>
        <dbReference type="Proteomes" id="UP000249354"/>
    </source>
</evidence>
<feature type="region of interest" description="Disordered" evidence="1">
    <location>
        <begin position="62"/>
        <end position="110"/>
    </location>
</feature>
<feature type="region of interest" description="Disordered" evidence="1">
    <location>
        <begin position="122"/>
        <end position="174"/>
    </location>
</feature>
<name>A0A2W4UQ03_9CYAN</name>
<reference evidence="2 3" key="2">
    <citation type="submission" date="2018-06" db="EMBL/GenBank/DDBJ databases">
        <title>Metagenomic assembly of (sub)arctic Cyanobacteria and their associated microbiome from non-axenic cultures.</title>
        <authorList>
            <person name="Baurain D."/>
        </authorList>
    </citation>
    <scope>NUCLEOTIDE SEQUENCE [LARGE SCALE GENOMIC DNA]</scope>
    <source>
        <strain evidence="2">ULC129bin1</strain>
    </source>
</reference>
<sequence>MRRLLLISLATIPLTGCQFFNKGPDVAVIDPLDPASSSEAISSSPNGGEATDADAEAFADPTVKSAGASTSADLIKSTDASSRTLAVQRSRSDPFATLPIPPPPELAELPVGAAGTGIAAGGSGATRGASASGSGASRGAIARTGAAGNGGRAAATTARRAPTPPPVRVQPANRPLVNPSPIAKLPPVPLPVIAQAVSVSGVIQLSNEPYAILRLGSEPERYVKVGDRIAGGSVRVKRIETLAFEPRVILEENGIEVSKPITASAPAESPAPNLPVSLPPVPVPSIPAPGNQALLPNVPVIPIPTASTTLQPALGAIPSSLILSALEPWPQAVVPGLPVVAISST</sequence>
<organism evidence="2 3">
    <name type="scientific">Leptolyngbya foveolarum</name>
    <dbReference type="NCBI Taxonomy" id="47253"/>
    <lineage>
        <taxon>Bacteria</taxon>
        <taxon>Bacillati</taxon>
        <taxon>Cyanobacteriota</taxon>
        <taxon>Cyanophyceae</taxon>
        <taxon>Leptolyngbyales</taxon>
        <taxon>Leptolyngbyaceae</taxon>
        <taxon>Leptolyngbya group</taxon>
        <taxon>Leptolyngbya</taxon>
    </lineage>
</organism>
<comment type="caution">
    <text evidence="2">The sequence shown here is derived from an EMBL/GenBank/DDBJ whole genome shotgun (WGS) entry which is preliminary data.</text>
</comment>
<protein>
    <submittedName>
        <fullName evidence="2">Uncharacterized protein</fullName>
    </submittedName>
</protein>
<proteinExistence type="predicted"/>
<dbReference type="EMBL" id="QBMC01000009">
    <property type="protein sequence ID" value="PZO22532.1"/>
    <property type="molecule type" value="Genomic_DNA"/>
</dbReference>
<dbReference type="AlphaFoldDB" id="A0A2W4UQ03"/>
<accession>A0A2W4UQ03</accession>
<evidence type="ECO:0000313" key="2">
    <source>
        <dbReference type="EMBL" id="PZO22532.1"/>
    </source>
</evidence>
<dbReference type="Proteomes" id="UP000249354">
    <property type="component" value="Unassembled WGS sequence"/>
</dbReference>
<reference evidence="3" key="1">
    <citation type="submission" date="2018-04" db="EMBL/GenBank/DDBJ databases">
        <authorList>
            <person name="Cornet L."/>
        </authorList>
    </citation>
    <scope>NUCLEOTIDE SEQUENCE [LARGE SCALE GENOMIC DNA]</scope>
</reference>
<evidence type="ECO:0000256" key="1">
    <source>
        <dbReference type="SAM" id="MobiDB-lite"/>
    </source>
</evidence>
<gene>
    <name evidence="2" type="ORF">DCF25_02720</name>
</gene>
<feature type="compositionally biased region" description="Low complexity" evidence="1">
    <location>
        <begin position="126"/>
        <end position="161"/>
    </location>
</feature>